<keyword evidence="2" id="KW-1185">Reference proteome</keyword>
<organism evidence="1 2">
    <name type="scientific">Methylobacterium komagatae</name>
    <dbReference type="NCBI Taxonomy" id="374425"/>
    <lineage>
        <taxon>Bacteria</taxon>
        <taxon>Pseudomonadati</taxon>
        <taxon>Pseudomonadota</taxon>
        <taxon>Alphaproteobacteria</taxon>
        <taxon>Hyphomicrobiales</taxon>
        <taxon>Methylobacteriaceae</taxon>
        <taxon>Methylobacterium</taxon>
    </lineage>
</organism>
<comment type="caution">
    <text evidence="1">The sequence shown here is derived from an EMBL/GenBank/DDBJ whole genome shotgun (WGS) entry which is preliminary data.</text>
</comment>
<evidence type="ECO:0000313" key="2">
    <source>
        <dbReference type="Proteomes" id="UP001596292"/>
    </source>
</evidence>
<sequence length="113" mass="12504">MAVTSHKPVRLATENGRRIGRLSKAKRQAALPAMEAARLRRSIAMIREEAEKITKRGEEAKKVLEKAFFVAGGDDRLVARALAREALIECSHAMGAYMVLRYCEMAEEGTLCA</sequence>
<dbReference type="EMBL" id="JBHSWN010000001">
    <property type="protein sequence ID" value="MFC6791950.1"/>
    <property type="molecule type" value="Genomic_DNA"/>
</dbReference>
<accession>A0ABW2BP77</accession>
<gene>
    <name evidence="1" type="ORF">ACFQE0_21550</name>
</gene>
<evidence type="ECO:0000313" key="1">
    <source>
        <dbReference type="EMBL" id="MFC6791950.1"/>
    </source>
</evidence>
<protein>
    <submittedName>
        <fullName evidence="1">Uncharacterized protein</fullName>
    </submittedName>
</protein>
<dbReference type="Proteomes" id="UP001596292">
    <property type="component" value="Unassembled WGS sequence"/>
</dbReference>
<dbReference type="RefSeq" id="WP_378973307.1">
    <property type="nucleotide sequence ID" value="NZ_JBHSWN010000001.1"/>
</dbReference>
<name>A0ABW2BP77_9HYPH</name>
<reference evidence="2" key="1">
    <citation type="journal article" date="2019" name="Int. J. Syst. Evol. Microbiol.">
        <title>The Global Catalogue of Microorganisms (GCM) 10K type strain sequencing project: providing services to taxonomists for standard genome sequencing and annotation.</title>
        <authorList>
            <consortium name="The Broad Institute Genomics Platform"/>
            <consortium name="The Broad Institute Genome Sequencing Center for Infectious Disease"/>
            <person name="Wu L."/>
            <person name="Ma J."/>
        </authorList>
    </citation>
    <scope>NUCLEOTIDE SEQUENCE [LARGE SCALE GENOMIC DNA]</scope>
    <source>
        <strain evidence="2">CCUG 48316</strain>
    </source>
</reference>
<proteinExistence type="predicted"/>